<dbReference type="SMART" id="SM00387">
    <property type="entry name" value="HATPase_c"/>
    <property type="match status" value="1"/>
</dbReference>
<dbReference type="InterPro" id="IPR011006">
    <property type="entry name" value="CheY-like_superfamily"/>
</dbReference>
<evidence type="ECO:0000256" key="4">
    <source>
        <dbReference type="SAM" id="MobiDB-lite"/>
    </source>
</evidence>
<dbReference type="InParanoid" id="A0A401G542"/>
<keyword evidence="5" id="KW-1133">Transmembrane helix</keyword>
<evidence type="ECO:0000259" key="6">
    <source>
        <dbReference type="PROSITE" id="PS50109"/>
    </source>
</evidence>
<reference evidence="8 9" key="1">
    <citation type="journal article" date="2018" name="Sci. Rep.">
        <title>Genome sequence of the cauliflower mushroom Sparassis crispa (Hanabiratake) and its association with beneficial usage.</title>
        <authorList>
            <person name="Kiyama R."/>
            <person name="Furutani Y."/>
            <person name="Kawaguchi K."/>
            <person name="Nakanishi T."/>
        </authorList>
    </citation>
    <scope>NUCLEOTIDE SEQUENCE [LARGE SCALE GENOMIC DNA]</scope>
</reference>
<dbReference type="PANTHER" id="PTHR45339:SF1">
    <property type="entry name" value="HYBRID SIGNAL TRANSDUCTION HISTIDINE KINASE J"/>
    <property type="match status" value="1"/>
</dbReference>
<dbReference type="InterPro" id="IPR003594">
    <property type="entry name" value="HATPase_dom"/>
</dbReference>
<gene>
    <name evidence="8" type="ORF">SCP_0101590</name>
</gene>
<dbReference type="PRINTS" id="PR00344">
    <property type="entry name" value="BCTRLSENSOR"/>
</dbReference>
<accession>A0A401G542</accession>
<feature type="domain" description="Histidine kinase" evidence="6">
    <location>
        <begin position="512"/>
        <end position="734"/>
    </location>
</feature>
<evidence type="ECO:0000256" key="2">
    <source>
        <dbReference type="ARBA" id="ARBA00023012"/>
    </source>
</evidence>
<dbReference type="SMART" id="SM00388">
    <property type="entry name" value="HisKA"/>
    <property type="match status" value="1"/>
</dbReference>
<keyword evidence="9" id="KW-1185">Reference proteome</keyword>
<dbReference type="Proteomes" id="UP000287166">
    <property type="component" value="Unassembled WGS sequence"/>
</dbReference>
<dbReference type="SMART" id="SM00448">
    <property type="entry name" value="REC"/>
    <property type="match status" value="1"/>
</dbReference>
<dbReference type="SUPFAM" id="SSF55874">
    <property type="entry name" value="ATPase domain of HSP90 chaperone/DNA topoisomerase II/histidine kinase"/>
    <property type="match status" value="1"/>
</dbReference>
<dbReference type="InterPro" id="IPR036890">
    <property type="entry name" value="HATPase_C_sf"/>
</dbReference>
<feature type="transmembrane region" description="Helical" evidence="5">
    <location>
        <begin position="377"/>
        <end position="397"/>
    </location>
</feature>
<dbReference type="PROSITE" id="PS50110">
    <property type="entry name" value="RESPONSE_REGULATORY"/>
    <property type="match status" value="1"/>
</dbReference>
<dbReference type="AlphaFoldDB" id="A0A401G542"/>
<feature type="transmembrane region" description="Helical" evidence="5">
    <location>
        <begin position="448"/>
        <end position="469"/>
    </location>
</feature>
<feature type="compositionally biased region" description="Acidic residues" evidence="4">
    <location>
        <begin position="181"/>
        <end position="195"/>
    </location>
</feature>
<dbReference type="OrthoDB" id="60033at2759"/>
<name>A0A401G542_9APHY</name>
<dbReference type="InterPro" id="IPR005467">
    <property type="entry name" value="His_kinase_dom"/>
</dbReference>
<dbReference type="EMBL" id="BFAD01000001">
    <property type="protein sequence ID" value="GBE77286.1"/>
    <property type="molecule type" value="Genomic_DNA"/>
</dbReference>
<protein>
    <recommendedName>
        <fullName evidence="10">Histidine kinase</fullName>
    </recommendedName>
</protein>
<dbReference type="Gene3D" id="3.40.50.2300">
    <property type="match status" value="1"/>
</dbReference>
<evidence type="ECO:0008006" key="10">
    <source>
        <dbReference type="Google" id="ProtNLM"/>
    </source>
</evidence>
<dbReference type="Pfam" id="PF00512">
    <property type="entry name" value="HisKA"/>
    <property type="match status" value="1"/>
</dbReference>
<dbReference type="PANTHER" id="PTHR45339">
    <property type="entry name" value="HYBRID SIGNAL TRANSDUCTION HISTIDINE KINASE J"/>
    <property type="match status" value="1"/>
</dbReference>
<keyword evidence="5" id="KW-0472">Membrane</keyword>
<feature type="transmembrane region" description="Helical" evidence="5">
    <location>
        <begin position="12"/>
        <end position="32"/>
    </location>
</feature>
<dbReference type="GeneID" id="38774203"/>
<dbReference type="SUPFAM" id="SSF52172">
    <property type="entry name" value="CheY-like"/>
    <property type="match status" value="1"/>
</dbReference>
<organism evidence="8 9">
    <name type="scientific">Sparassis crispa</name>
    <dbReference type="NCBI Taxonomy" id="139825"/>
    <lineage>
        <taxon>Eukaryota</taxon>
        <taxon>Fungi</taxon>
        <taxon>Dikarya</taxon>
        <taxon>Basidiomycota</taxon>
        <taxon>Agaricomycotina</taxon>
        <taxon>Agaricomycetes</taxon>
        <taxon>Polyporales</taxon>
        <taxon>Sparassidaceae</taxon>
        <taxon>Sparassis</taxon>
    </lineage>
</organism>
<dbReference type="SUPFAM" id="SSF47384">
    <property type="entry name" value="Homodimeric domain of signal transducing histidine kinase"/>
    <property type="match status" value="1"/>
</dbReference>
<keyword evidence="1 3" id="KW-0597">Phosphoprotein</keyword>
<evidence type="ECO:0000256" key="5">
    <source>
        <dbReference type="SAM" id="Phobius"/>
    </source>
</evidence>
<dbReference type="CDD" id="cd17546">
    <property type="entry name" value="REC_hyHK_CKI1_RcsC-like"/>
    <property type="match status" value="1"/>
</dbReference>
<evidence type="ECO:0000313" key="9">
    <source>
        <dbReference type="Proteomes" id="UP000287166"/>
    </source>
</evidence>
<dbReference type="RefSeq" id="XP_027608199.1">
    <property type="nucleotide sequence ID" value="XM_027752398.1"/>
</dbReference>
<dbReference type="Gene3D" id="3.30.565.10">
    <property type="entry name" value="Histidine kinase-like ATPase, C-terminal domain"/>
    <property type="match status" value="1"/>
</dbReference>
<feature type="transmembrane region" description="Helical" evidence="5">
    <location>
        <begin position="409"/>
        <end position="436"/>
    </location>
</feature>
<dbReference type="InterPro" id="IPR001789">
    <property type="entry name" value="Sig_transdc_resp-reg_receiver"/>
</dbReference>
<evidence type="ECO:0000256" key="3">
    <source>
        <dbReference type="PROSITE-ProRule" id="PRU00169"/>
    </source>
</evidence>
<feature type="transmembrane region" description="Helical" evidence="5">
    <location>
        <begin position="44"/>
        <end position="66"/>
    </location>
</feature>
<feature type="compositionally biased region" description="Low complexity" evidence="4">
    <location>
        <begin position="259"/>
        <end position="274"/>
    </location>
</feature>
<feature type="modified residue" description="4-aspartylphosphate" evidence="3">
    <location>
        <position position="974"/>
    </location>
</feature>
<comment type="caution">
    <text evidence="8">The sequence shown here is derived from an EMBL/GenBank/DDBJ whole genome shotgun (WGS) entry which is preliminary data.</text>
</comment>
<evidence type="ECO:0000259" key="7">
    <source>
        <dbReference type="PROSITE" id="PS50110"/>
    </source>
</evidence>
<dbReference type="Pfam" id="PF00072">
    <property type="entry name" value="Response_reg"/>
    <property type="match status" value="1"/>
</dbReference>
<dbReference type="InterPro" id="IPR004358">
    <property type="entry name" value="Sig_transdc_His_kin-like_C"/>
</dbReference>
<sequence length="1051" mass="116158">MEHPERQLIPKWAPELVALSYCISWLGAYTSTQIVIHAKYTKRLVVRSMWTLLASLAFGLCAIWSMHFVGMLACGLDVRVAFDLKLTILSAVVAVVFTFAALFSAYTNEIVEKSVPLSRILAILQSLQARAISSLTFSNRVDPDSGYQALSGTEPHEEERRSGASIERPDDVESTAAAEPTVDDACDEADDENEAVLDPPRDHTRTSPAEQLPPVHPTRGRTRRVSLYAIGHSRTVRTPPPVRQRSLPPLGPVSEDSNSASTTGSTLSSSSSSGRARRMRSGTGSGSDSSGTTLTSTSWAESMHVGLSRETRMRIKARAREQPLPTFGWKYWIMRYYATMTVLLFLRAVIWSMALVLMHYCGMWAMDIPGGRISWDLGIVVLSYIVAFIACLVACTTMEHMEVHFGRQVAFSTLASLGVCSMHYTGMAAVTFYTYMPPAPENAGYPTYLPVTIICVAVFVCVVSNVVLAHSAITARNRMAEMILTKRRLWRIMAEKEAAEQAIDLRQQFISVASHEIRTPLHTVNGYCELLARTDLTDEQTLYVSSVQQACHAINVVAGNVLDFSKLDRENSELSARPVLMYIRKMVEDLAKITNAKGIQLGEQGVDVIMSVSSDVPKAIYLDETYTFRVFMNLLSNAQKFCDQGYICVAVSMGVPDQLLIHVSDTGCGIPKSFRAELFQPFTQADTSLTRPRQGTGLGLNIVKHLVQRMNGSIDVESTEGEGTTFIVKLPITPHTPTHSESPPSGAAELPAALPRRLRVVNHDGRTQDLLVHLWMQHGFVVTAGVEETSVQELVRDVDAVWTDLESAAGSPVLRELMHTVMARTFPVYVLYTDSHELSALEPELSEARNVVLVKRPLVMHTVLGMMANPQAHMGTHVLQDAQKVRFAIPVDHLVAEARSKEKFRERGGDVPLDELVVEMSEKEKILLVEDNVINQKLGRRVLERLGYEVVAANDGKQAIEAARRTLFFCCLMDCQMPVLDGFAATRRIRDLEAEGVLPGRVPIIALTANVTPDGEVQCRQAGMDHFLPKPLKMDDLDAALKKFGRSLPHR</sequence>
<keyword evidence="2" id="KW-0902">Two-component regulatory system</keyword>
<dbReference type="CDD" id="cd00082">
    <property type="entry name" value="HisKA"/>
    <property type="match status" value="1"/>
</dbReference>
<evidence type="ECO:0000313" key="8">
    <source>
        <dbReference type="EMBL" id="GBE77286.1"/>
    </source>
</evidence>
<feature type="transmembrane region" description="Helical" evidence="5">
    <location>
        <begin position="86"/>
        <end position="106"/>
    </location>
</feature>
<dbReference type="STRING" id="139825.A0A401G542"/>
<dbReference type="Gene3D" id="1.10.287.130">
    <property type="match status" value="1"/>
</dbReference>
<feature type="transmembrane region" description="Helical" evidence="5">
    <location>
        <begin position="336"/>
        <end position="357"/>
    </location>
</feature>
<dbReference type="Pfam" id="PF02518">
    <property type="entry name" value="HATPase_c"/>
    <property type="match status" value="1"/>
</dbReference>
<dbReference type="InterPro" id="IPR003661">
    <property type="entry name" value="HisK_dim/P_dom"/>
</dbReference>
<dbReference type="InterPro" id="IPR036097">
    <property type="entry name" value="HisK_dim/P_sf"/>
</dbReference>
<keyword evidence="5" id="KW-0812">Transmembrane</keyword>
<feature type="compositionally biased region" description="Basic and acidic residues" evidence="4">
    <location>
        <begin position="154"/>
        <end position="171"/>
    </location>
</feature>
<feature type="compositionally biased region" description="Low complexity" evidence="4">
    <location>
        <begin position="286"/>
        <end position="296"/>
    </location>
</feature>
<feature type="region of interest" description="Disordered" evidence="4">
    <location>
        <begin position="145"/>
        <end position="296"/>
    </location>
</feature>
<evidence type="ECO:0000256" key="1">
    <source>
        <dbReference type="ARBA" id="ARBA00022553"/>
    </source>
</evidence>
<dbReference type="PROSITE" id="PS50109">
    <property type="entry name" value="HIS_KIN"/>
    <property type="match status" value="1"/>
</dbReference>
<feature type="domain" description="Response regulatory" evidence="7">
    <location>
        <begin position="925"/>
        <end position="1045"/>
    </location>
</feature>
<dbReference type="Pfam" id="PF03707">
    <property type="entry name" value="MHYT"/>
    <property type="match status" value="3"/>
</dbReference>
<dbReference type="CDD" id="cd16922">
    <property type="entry name" value="HATPase_EvgS-ArcB-TorS-like"/>
    <property type="match status" value="1"/>
</dbReference>
<proteinExistence type="predicted"/>
<dbReference type="GO" id="GO:0000155">
    <property type="term" value="F:phosphorelay sensor kinase activity"/>
    <property type="evidence" value="ECO:0007669"/>
    <property type="project" value="InterPro"/>
</dbReference>
<dbReference type="InterPro" id="IPR005330">
    <property type="entry name" value="MHYT_dom"/>
</dbReference>